<protein>
    <submittedName>
        <fullName evidence="1">Uncharacterized protein</fullName>
    </submittedName>
</protein>
<comment type="caution">
    <text evidence="1">The sequence shown here is derived from an EMBL/GenBank/DDBJ whole genome shotgun (WGS) entry which is preliminary data.</text>
</comment>
<accession>A0ABU5K2W2</accession>
<sequence>MLKRFVFRYTTDLHTETIRQEKQETFQYQLYMIENAPDEVLVAYEDEGHILQI</sequence>
<keyword evidence="2" id="KW-1185">Reference proteome</keyword>
<dbReference type="RefSeq" id="WP_374219348.1">
    <property type="nucleotide sequence ID" value="NZ_JAXOVW010000103.1"/>
</dbReference>
<gene>
    <name evidence="1" type="ORF">U2I54_24070</name>
</gene>
<dbReference type="Proteomes" id="UP001291930">
    <property type="component" value="Unassembled WGS sequence"/>
</dbReference>
<organism evidence="1 2">
    <name type="scientific">Bacillus bingmayongensis</name>
    <dbReference type="NCBI Taxonomy" id="1150157"/>
    <lineage>
        <taxon>Bacteria</taxon>
        <taxon>Bacillati</taxon>
        <taxon>Bacillota</taxon>
        <taxon>Bacilli</taxon>
        <taxon>Bacillales</taxon>
        <taxon>Bacillaceae</taxon>
        <taxon>Bacillus</taxon>
    </lineage>
</organism>
<proteinExistence type="predicted"/>
<name>A0ABU5K2W2_9BACI</name>
<evidence type="ECO:0000313" key="2">
    <source>
        <dbReference type="Proteomes" id="UP001291930"/>
    </source>
</evidence>
<reference evidence="2" key="1">
    <citation type="submission" date="2023-11" db="EMBL/GenBank/DDBJ databases">
        <title>Genome Sequence of Bacillus pseudomycoides stain BUPM19.</title>
        <authorList>
            <person name="Farhat A."/>
        </authorList>
    </citation>
    <scope>NUCLEOTIDE SEQUENCE [LARGE SCALE GENOMIC DNA]</scope>
    <source>
        <strain evidence="2">BUPM19</strain>
    </source>
</reference>
<dbReference type="EMBL" id="JAXOVW010000103">
    <property type="protein sequence ID" value="MDZ5610044.1"/>
    <property type="molecule type" value="Genomic_DNA"/>
</dbReference>
<evidence type="ECO:0000313" key="1">
    <source>
        <dbReference type="EMBL" id="MDZ5610044.1"/>
    </source>
</evidence>